<reference evidence="2" key="3">
    <citation type="submission" date="2024-02" db="UniProtKB">
        <authorList>
            <consortium name="WormBaseParasite"/>
        </authorList>
    </citation>
    <scope>IDENTIFICATION</scope>
    <source>
        <strain evidence="2">pt0022</strain>
    </source>
</reference>
<protein>
    <submittedName>
        <fullName evidence="2">Uncharacterized protein</fullName>
    </submittedName>
</protein>
<reference evidence="1" key="2">
    <citation type="journal article" date="2016" name="Mol. Ecol.">
        <title>Population genomics of the filarial nematode parasite Wuchereria bancrofti from mosquitoes.</title>
        <authorList>
            <person name="Small S.T."/>
            <person name="Reimer L.J."/>
            <person name="Tisch D.J."/>
            <person name="King C.L."/>
            <person name="Christensen B.M."/>
            <person name="Siba P.M."/>
            <person name="Kazura J.W."/>
            <person name="Serre D."/>
            <person name="Zimmerman P.A."/>
        </authorList>
    </citation>
    <scope>NUCLEOTIDE SEQUENCE</scope>
    <source>
        <strain evidence="1">pt0022</strain>
    </source>
</reference>
<evidence type="ECO:0000313" key="1">
    <source>
        <dbReference type="Proteomes" id="UP000093561"/>
    </source>
</evidence>
<evidence type="ECO:0000313" key="2">
    <source>
        <dbReference type="WBParaSite" id="mrna-Wban_03829"/>
    </source>
</evidence>
<name>A0AAF5RUQ1_WUCBA</name>
<dbReference type="Proteomes" id="UP000093561">
    <property type="component" value="Unassembled WGS sequence"/>
</dbReference>
<sequence>MVYSTATSDTFLKYSAIIESDICAVVYDVME</sequence>
<accession>A0AAF5RUQ1</accession>
<proteinExistence type="predicted"/>
<reference evidence="1" key="1">
    <citation type="submission" date="2015-03" db="EMBL/GenBank/DDBJ databases">
        <title>Wuchereria bancrofti Genome Sequencing Papua New Guinea Strain.</title>
        <authorList>
            <person name="Small S.T."/>
            <person name="Serre D."/>
            <person name="Zimmerman P.A."/>
        </authorList>
    </citation>
    <scope>NUCLEOTIDE SEQUENCE [LARGE SCALE GENOMIC DNA]</scope>
    <source>
        <strain evidence="1">pt0022</strain>
    </source>
</reference>
<dbReference type="AlphaFoldDB" id="A0AAF5RUQ1"/>
<dbReference type="WBParaSite" id="mrna-Wban_03829">
    <property type="protein sequence ID" value="mrna-Wban_03829"/>
    <property type="gene ID" value="Wban_03829"/>
</dbReference>
<organism evidence="1 2">
    <name type="scientific">Wuchereria bancrofti</name>
    <dbReference type="NCBI Taxonomy" id="6293"/>
    <lineage>
        <taxon>Eukaryota</taxon>
        <taxon>Metazoa</taxon>
        <taxon>Ecdysozoa</taxon>
        <taxon>Nematoda</taxon>
        <taxon>Chromadorea</taxon>
        <taxon>Rhabditida</taxon>
        <taxon>Spirurina</taxon>
        <taxon>Spiruromorpha</taxon>
        <taxon>Filarioidea</taxon>
        <taxon>Onchocercidae</taxon>
        <taxon>Wuchereria</taxon>
    </lineage>
</organism>